<comment type="caution">
    <text evidence="3">The sequence shown here is derived from an EMBL/GenBank/DDBJ whole genome shotgun (WGS) entry which is preliminary data.</text>
</comment>
<protein>
    <recommendedName>
        <fullName evidence="5">Lipoprotein</fullName>
    </recommendedName>
</protein>
<keyword evidence="4" id="KW-1185">Reference proteome</keyword>
<organism evidence="3 4">
    <name type="scientific">Lysobacter yangpyeongensis</name>
    <dbReference type="NCBI Taxonomy" id="346182"/>
    <lineage>
        <taxon>Bacteria</taxon>
        <taxon>Pseudomonadati</taxon>
        <taxon>Pseudomonadota</taxon>
        <taxon>Gammaproteobacteria</taxon>
        <taxon>Lysobacterales</taxon>
        <taxon>Lysobacteraceae</taxon>
        <taxon>Lysobacter</taxon>
    </lineage>
</organism>
<evidence type="ECO:0000256" key="1">
    <source>
        <dbReference type="SAM" id="MobiDB-lite"/>
    </source>
</evidence>
<reference evidence="4" key="1">
    <citation type="journal article" date="2019" name="Int. J. Syst. Evol. Microbiol.">
        <title>The Global Catalogue of Microorganisms (GCM) 10K type strain sequencing project: providing services to taxonomists for standard genome sequencing and annotation.</title>
        <authorList>
            <consortium name="The Broad Institute Genomics Platform"/>
            <consortium name="The Broad Institute Genome Sequencing Center for Infectious Disease"/>
            <person name="Wu L."/>
            <person name="Ma J."/>
        </authorList>
    </citation>
    <scope>NUCLEOTIDE SEQUENCE [LARGE SCALE GENOMIC DNA]</scope>
    <source>
        <strain evidence="4">KACC 11407</strain>
    </source>
</reference>
<dbReference type="PROSITE" id="PS51257">
    <property type="entry name" value="PROKAR_LIPOPROTEIN"/>
    <property type="match status" value="1"/>
</dbReference>
<gene>
    <name evidence="3" type="ORF">ACFPN1_09620</name>
</gene>
<accession>A0ABW0SN22</accession>
<feature type="region of interest" description="Disordered" evidence="1">
    <location>
        <begin position="25"/>
        <end position="50"/>
    </location>
</feature>
<feature type="signal peptide" evidence="2">
    <location>
        <begin position="1"/>
        <end position="20"/>
    </location>
</feature>
<dbReference type="Proteomes" id="UP001596036">
    <property type="component" value="Unassembled WGS sequence"/>
</dbReference>
<evidence type="ECO:0000313" key="3">
    <source>
        <dbReference type="EMBL" id="MFC5570314.1"/>
    </source>
</evidence>
<evidence type="ECO:0000313" key="4">
    <source>
        <dbReference type="Proteomes" id="UP001596036"/>
    </source>
</evidence>
<keyword evidence="2" id="KW-0732">Signal</keyword>
<dbReference type="EMBL" id="JBHSNM010000002">
    <property type="protein sequence ID" value="MFC5570314.1"/>
    <property type="molecule type" value="Genomic_DNA"/>
</dbReference>
<dbReference type="RefSeq" id="WP_386754675.1">
    <property type="nucleotide sequence ID" value="NZ_JBHSNM010000002.1"/>
</dbReference>
<evidence type="ECO:0000256" key="2">
    <source>
        <dbReference type="SAM" id="SignalP"/>
    </source>
</evidence>
<evidence type="ECO:0008006" key="5">
    <source>
        <dbReference type="Google" id="ProtNLM"/>
    </source>
</evidence>
<name>A0ABW0SN22_9GAMM</name>
<sequence length="171" mass="18049">MRTLKIVVPVLAFWLTACSASSSNSMEHVGSQPHPTENAPAMESTSSKDMSPSATAALARVAKKGMAYADFRSEAIALGWTPAVDPMCKANVAGADHVALCAGDASLMSCRACDEIPELSAYSGDARSLSIFRNGSGLRLEVTGLGELKDWNVSGEDSGLQVLDWEVIQEK</sequence>
<feature type="chain" id="PRO_5045102953" description="Lipoprotein" evidence="2">
    <location>
        <begin position="21"/>
        <end position="171"/>
    </location>
</feature>
<proteinExistence type="predicted"/>